<dbReference type="GO" id="GO:0006508">
    <property type="term" value="P:proteolysis"/>
    <property type="evidence" value="ECO:0007669"/>
    <property type="project" value="UniProtKB-KW"/>
</dbReference>
<evidence type="ECO:0000256" key="5">
    <source>
        <dbReference type="ARBA" id="ARBA00022490"/>
    </source>
</evidence>
<sequence length="211" mass="22194">MKILLTGFEPFGGEPINPSWEAVKALAGYRDAVVSLMLPCVFDKSLEVLGDVARALEPEIILSVGQAGGRSGISLEKVAINLNDARIPDNAGAQPVDSAVIEGAPNAYFASLPVKRLTAALKEKQIEAQVSFSAGTYVCNHVFFGACHLAQSLLSRPSVGFVHIPFLPEQAERNGHAPAMALAEQITALKVLIDALLAGGDELHTSAGTTH</sequence>
<evidence type="ECO:0000256" key="2">
    <source>
        <dbReference type="ARBA" id="ARBA00002280"/>
    </source>
</evidence>
<evidence type="ECO:0000256" key="7">
    <source>
        <dbReference type="ARBA" id="ARBA00022801"/>
    </source>
</evidence>
<name>A0A3N1PMS8_9GAMM</name>
<evidence type="ECO:0000256" key="8">
    <source>
        <dbReference type="ARBA" id="ARBA00022807"/>
    </source>
</evidence>
<dbReference type="InterPro" id="IPR033693">
    <property type="entry name" value="PGPEP1_Glu_AS"/>
</dbReference>
<evidence type="ECO:0000256" key="3">
    <source>
        <dbReference type="ARBA" id="ARBA00004496"/>
    </source>
</evidence>
<evidence type="ECO:0000256" key="1">
    <source>
        <dbReference type="ARBA" id="ARBA00001770"/>
    </source>
</evidence>
<dbReference type="GO" id="GO:0005829">
    <property type="term" value="C:cytosol"/>
    <property type="evidence" value="ECO:0007669"/>
    <property type="project" value="InterPro"/>
</dbReference>
<dbReference type="PIRSF" id="PIRSF015592">
    <property type="entry name" value="Prld-crbxl_pptds"/>
    <property type="match status" value="1"/>
</dbReference>
<reference evidence="11 12" key="1">
    <citation type="submission" date="2018-11" db="EMBL/GenBank/DDBJ databases">
        <title>Genomic Encyclopedia of Type Strains, Phase IV (KMG-IV): sequencing the most valuable type-strain genomes for metagenomic binning, comparative biology and taxonomic classification.</title>
        <authorList>
            <person name="Goeker M."/>
        </authorList>
    </citation>
    <scope>NUCLEOTIDE SEQUENCE [LARGE SCALE GENOMIC DNA]</scope>
    <source>
        <strain evidence="11 12">DSM 21945</strain>
    </source>
</reference>
<dbReference type="STRING" id="584787.GCA_001247655_02321"/>
<keyword evidence="5" id="KW-0963">Cytoplasm</keyword>
<comment type="function">
    <text evidence="2">Removes 5-oxoproline from various penultimate amino acid residues except L-proline.</text>
</comment>
<organism evidence="11 12">
    <name type="scientific">Gallaecimonas pentaromativorans</name>
    <dbReference type="NCBI Taxonomy" id="584787"/>
    <lineage>
        <taxon>Bacteria</taxon>
        <taxon>Pseudomonadati</taxon>
        <taxon>Pseudomonadota</taxon>
        <taxon>Gammaproteobacteria</taxon>
        <taxon>Enterobacterales</taxon>
        <taxon>Gallaecimonadaceae</taxon>
        <taxon>Gallaecimonas</taxon>
    </lineage>
</organism>
<proteinExistence type="inferred from homology"/>
<gene>
    <name evidence="11" type="ORF">EDC28_102384</name>
</gene>
<evidence type="ECO:0000256" key="4">
    <source>
        <dbReference type="ARBA" id="ARBA00006641"/>
    </source>
</evidence>
<dbReference type="PROSITE" id="PS01334">
    <property type="entry name" value="PYRASE_CYS"/>
    <property type="match status" value="1"/>
</dbReference>
<keyword evidence="6" id="KW-0645">Protease</keyword>
<dbReference type="SUPFAM" id="SSF53182">
    <property type="entry name" value="Pyrrolidone carboxyl peptidase (pyroglutamate aminopeptidase)"/>
    <property type="match status" value="1"/>
</dbReference>
<evidence type="ECO:0000256" key="6">
    <source>
        <dbReference type="ARBA" id="ARBA00022670"/>
    </source>
</evidence>
<dbReference type="GO" id="GO:0016920">
    <property type="term" value="F:pyroglutamyl-peptidase activity"/>
    <property type="evidence" value="ECO:0007669"/>
    <property type="project" value="UniProtKB-EC"/>
</dbReference>
<dbReference type="InterPro" id="IPR033694">
    <property type="entry name" value="PGPEP1_Cys_AS"/>
</dbReference>
<dbReference type="EC" id="3.4.19.3" evidence="9"/>
<comment type="caution">
    <text evidence="11">The sequence shown here is derived from an EMBL/GenBank/DDBJ whole genome shotgun (WGS) entry which is preliminary data.</text>
</comment>
<dbReference type="FunFam" id="3.40.630.20:FF:000001">
    <property type="entry name" value="Pyrrolidone-carboxylate peptidase"/>
    <property type="match status" value="1"/>
</dbReference>
<dbReference type="PANTHER" id="PTHR23402">
    <property type="entry name" value="PROTEASE FAMILY C15 PYROGLUTAMYL-PEPTIDASE I-RELATED"/>
    <property type="match status" value="1"/>
</dbReference>
<comment type="catalytic activity">
    <reaction evidence="1 9">
        <text>Release of an N-terminal pyroglutamyl group from a polypeptide, the second amino acid generally not being Pro.</text>
        <dbReference type="EC" id="3.4.19.3"/>
    </reaction>
</comment>
<protein>
    <recommendedName>
        <fullName evidence="9">Pyroglutamyl-peptidase I</fullName>
        <ecNumber evidence="9">3.4.19.3</ecNumber>
    </recommendedName>
</protein>
<feature type="active site" evidence="9">
    <location>
        <position position="76"/>
    </location>
</feature>
<dbReference type="AlphaFoldDB" id="A0A3N1PMS8"/>
<dbReference type="InterPro" id="IPR029762">
    <property type="entry name" value="PGP-I_bact-type"/>
</dbReference>
<dbReference type="InterPro" id="IPR016125">
    <property type="entry name" value="Peptidase_C15-like"/>
</dbReference>
<keyword evidence="7" id="KW-0378">Hydrolase</keyword>
<dbReference type="EMBL" id="RJUL01000002">
    <property type="protein sequence ID" value="ROQ30005.1"/>
    <property type="molecule type" value="Genomic_DNA"/>
</dbReference>
<keyword evidence="12" id="KW-1185">Reference proteome</keyword>
<evidence type="ECO:0000256" key="9">
    <source>
        <dbReference type="PROSITE-ProRule" id="PRU10076"/>
    </source>
</evidence>
<dbReference type="PRINTS" id="PR00706">
    <property type="entry name" value="PYROGLUPTASE"/>
</dbReference>
<dbReference type="NCBIfam" id="TIGR00504">
    <property type="entry name" value="pyro_pdase"/>
    <property type="match status" value="1"/>
</dbReference>
<evidence type="ECO:0000256" key="10">
    <source>
        <dbReference type="PROSITE-ProRule" id="PRU10077"/>
    </source>
</evidence>
<evidence type="ECO:0000313" key="12">
    <source>
        <dbReference type="Proteomes" id="UP000268033"/>
    </source>
</evidence>
<dbReference type="PANTHER" id="PTHR23402:SF1">
    <property type="entry name" value="PYROGLUTAMYL-PEPTIDASE I"/>
    <property type="match status" value="1"/>
</dbReference>
<dbReference type="Gene3D" id="3.40.630.20">
    <property type="entry name" value="Peptidase C15, pyroglutamyl peptidase I-like"/>
    <property type="match status" value="1"/>
</dbReference>
<dbReference type="RefSeq" id="WP_244946539.1">
    <property type="nucleotide sequence ID" value="NZ_RJUL01000002.1"/>
</dbReference>
<dbReference type="Pfam" id="PF01470">
    <property type="entry name" value="Peptidase_C15"/>
    <property type="match status" value="1"/>
</dbReference>
<dbReference type="PROSITE" id="PS01333">
    <property type="entry name" value="PYRASE_GLU"/>
    <property type="match status" value="1"/>
</dbReference>
<dbReference type="InterPro" id="IPR036440">
    <property type="entry name" value="Peptidase_C15-like_sf"/>
</dbReference>
<dbReference type="CDD" id="cd00501">
    <property type="entry name" value="Peptidase_C15"/>
    <property type="match status" value="1"/>
</dbReference>
<comment type="similarity">
    <text evidence="4">Belongs to the peptidase C15 family.</text>
</comment>
<dbReference type="NCBIfam" id="NF009676">
    <property type="entry name" value="PRK13197.1"/>
    <property type="match status" value="1"/>
</dbReference>
<comment type="subcellular location">
    <subcellularLocation>
        <location evidence="3">Cytoplasm</location>
    </subcellularLocation>
</comment>
<feature type="active site" evidence="10">
    <location>
        <position position="139"/>
    </location>
</feature>
<accession>A0A3N1PMS8</accession>
<evidence type="ECO:0000313" key="11">
    <source>
        <dbReference type="EMBL" id="ROQ30005.1"/>
    </source>
</evidence>
<dbReference type="Proteomes" id="UP000268033">
    <property type="component" value="Unassembled WGS sequence"/>
</dbReference>
<keyword evidence="8" id="KW-0788">Thiol protease</keyword>
<dbReference type="InterPro" id="IPR000816">
    <property type="entry name" value="Peptidase_C15"/>
</dbReference>